<feature type="domain" description="Ricin B lectin" evidence="2">
    <location>
        <begin position="198"/>
        <end position="274"/>
    </location>
</feature>
<evidence type="ECO:0000256" key="1">
    <source>
        <dbReference type="SAM" id="MobiDB-lite"/>
    </source>
</evidence>
<dbReference type="Pfam" id="PF14200">
    <property type="entry name" value="RicinB_lectin_2"/>
    <property type="match status" value="2"/>
</dbReference>
<proteinExistence type="predicted"/>
<dbReference type="SUPFAM" id="SSF50370">
    <property type="entry name" value="Ricin B-like lectins"/>
    <property type="match status" value="5"/>
</dbReference>
<feature type="region of interest" description="Disordered" evidence="1">
    <location>
        <begin position="599"/>
        <end position="623"/>
    </location>
</feature>
<dbReference type="STRING" id="765257.A0A0C9Z3Z2"/>
<dbReference type="CDD" id="cd00161">
    <property type="entry name" value="beta-trefoil_Ricin-like"/>
    <property type="match status" value="4"/>
</dbReference>
<sequence>MFGGEGIYWIRNEFLPTKFIGIHNNPYVHGGERGLMPIGLLSPRLNRSQLWLVEQVHDGESFIFRNYDTGTVLSIEDGSSTQGTPIVVQSYASTSKNTSSQHWEVIWVRDNDKIPYYCITNQKTRTVLDQTENAGNGAGFSVESWNFHGCQRQLWSFERATFPTMYWLVSIPSRQPLQYIPNPGNTTSLDVKTKFPSRNQLWYLESVVDRDGYYRIRHVDSEDRVLDLSSDDNMSILAWTVEGGDNQMWKITDVSLNGMVSIVCARNDTVLYAKSNPEGVHYPCGATGASTCNSHYQWCLVPLPIPSLFWTAIQCRGSGKFAAQCGGSITASNGARGEVDHTAQWRFVTQGRNPYFTIDNRGTGNSLRNSSGSSLTADNNPTSNEYYWALDAEREDYNITNLSTCNVIAWADGNIQALPGGKMDANRQWFINASLQSVPSFALINAKTGMALGYVPNVSSGSIMTDRAFNSYRCQWMFQQVGTDTDDQPIYVIINKLSDNVLDHWGGVRIEALNNDPVNRHHRWRLVPCHKRYFAFVNVSTGKYLYDDGNAPNAGNAVGTMTDKDRRCCWTLVSHRDSIYDTIILDTDITTPYLESRHIVQRTPKKPPKGKGNAKAQPSHIPDNPRIIQVTNRVLRDIVERLIGQLDFDRINDQPARTLASTSRTEVVRDWRIDVPRPIQAGWECDGWVRIGLHGTYMDQNGVRVANILGQYNAQTRVSLLSIFHLIVPVCVTFGRQRIREAMIRSLETATSVQLDAPENTIASGSKKQPTTTQRPPSLGVPPGQYWAATAIQTAGIGLMSLALL</sequence>
<reference evidence="3 4" key="1">
    <citation type="submission" date="2014-04" db="EMBL/GenBank/DDBJ databases">
        <authorList>
            <consortium name="DOE Joint Genome Institute"/>
            <person name="Kuo A."/>
            <person name="Kohler A."/>
            <person name="Costa M.D."/>
            <person name="Nagy L.G."/>
            <person name="Floudas D."/>
            <person name="Copeland A."/>
            <person name="Barry K.W."/>
            <person name="Cichocki N."/>
            <person name="Veneault-Fourrey C."/>
            <person name="LaButti K."/>
            <person name="Lindquist E.A."/>
            <person name="Lipzen A."/>
            <person name="Lundell T."/>
            <person name="Morin E."/>
            <person name="Murat C."/>
            <person name="Sun H."/>
            <person name="Tunlid A."/>
            <person name="Henrissat B."/>
            <person name="Grigoriev I.V."/>
            <person name="Hibbett D.S."/>
            <person name="Martin F."/>
            <person name="Nordberg H.P."/>
            <person name="Cantor M.N."/>
            <person name="Hua S.X."/>
        </authorList>
    </citation>
    <scope>NUCLEOTIDE SEQUENCE [LARGE SCALE GENOMIC DNA]</scope>
    <source>
        <strain evidence="3 4">441</strain>
    </source>
</reference>
<feature type="compositionally biased region" description="Basic residues" evidence="1">
    <location>
        <begin position="599"/>
        <end position="609"/>
    </location>
</feature>
<dbReference type="InterPro" id="IPR035992">
    <property type="entry name" value="Ricin_B-like_lectins"/>
</dbReference>
<reference evidence="4" key="2">
    <citation type="submission" date="2015-01" db="EMBL/GenBank/DDBJ databases">
        <title>Evolutionary Origins and Diversification of the Mycorrhizal Mutualists.</title>
        <authorList>
            <consortium name="DOE Joint Genome Institute"/>
            <consortium name="Mycorrhizal Genomics Consortium"/>
            <person name="Kohler A."/>
            <person name="Kuo A."/>
            <person name="Nagy L.G."/>
            <person name="Floudas D."/>
            <person name="Copeland A."/>
            <person name="Barry K.W."/>
            <person name="Cichocki N."/>
            <person name="Veneault-Fourrey C."/>
            <person name="LaButti K."/>
            <person name="Lindquist E.A."/>
            <person name="Lipzen A."/>
            <person name="Lundell T."/>
            <person name="Morin E."/>
            <person name="Murat C."/>
            <person name="Riley R."/>
            <person name="Ohm R."/>
            <person name="Sun H."/>
            <person name="Tunlid A."/>
            <person name="Henrissat B."/>
            <person name="Grigoriev I.V."/>
            <person name="Hibbett D.S."/>
            <person name="Martin F."/>
        </authorList>
    </citation>
    <scope>NUCLEOTIDE SEQUENCE [LARGE SCALE GENOMIC DNA]</scope>
    <source>
        <strain evidence="4">441</strain>
    </source>
</reference>
<dbReference type="OrthoDB" id="2131701at2759"/>
<organism evidence="3 4">
    <name type="scientific">Pisolithus microcarpus 441</name>
    <dbReference type="NCBI Taxonomy" id="765257"/>
    <lineage>
        <taxon>Eukaryota</taxon>
        <taxon>Fungi</taxon>
        <taxon>Dikarya</taxon>
        <taxon>Basidiomycota</taxon>
        <taxon>Agaricomycotina</taxon>
        <taxon>Agaricomycetes</taxon>
        <taxon>Agaricomycetidae</taxon>
        <taxon>Boletales</taxon>
        <taxon>Sclerodermatineae</taxon>
        <taxon>Pisolithaceae</taxon>
        <taxon>Pisolithus</taxon>
    </lineage>
</organism>
<evidence type="ECO:0000313" key="3">
    <source>
        <dbReference type="EMBL" id="KIK14748.1"/>
    </source>
</evidence>
<gene>
    <name evidence="3" type="ORF">PISMIDRAFT_17071</name>
</gene>
<keyword evidence="4" id="KW-1185">Reference proteome</keyword>
<feature type="compositionally biased region" description="Low complexity" evidence="1">
    <location>
        <begin position="360"/>
        <end position="376"/>
    </location>
</feature>
<dbReference type="AlphaFoldDB" id="A0A0C9Z3Z2"/>
<dbReference type="PROSITE" id="PS50231">
    <property type="entry name" value="RICIN_B_LECTIN"/>
    <property type="match status" value="1"/>
</dbReference>
<name>A0A0C9Z3Z2_9AGAM</name>
<evidence type="ECO:0000259" key="2">
    <source>
        <dbReference type="Pfam" id="PF14200"/>
    </source>
</evidence>
<dbReference type="Proteomes" id="UP000054018">
    <property type="component" value="Unassembled WGS sequence"/>
</dbReference>
<protein>
    <recommendedName>
        <fullName evidence="2">Ricin B lectin domain-containing protein</fullName>
    </recommendedName>
</protein>
<dbReference type="HOGENOM" id="CLU_343545_0_0_1"/>
<evidence type="ECO:0000313" key="4">
    <source>
        <dbReference type="Proteomes" id="UP000054018"/>
    </source>
</evidence>
<accession>A0A0C9Z3Z2</accession>
<feature type="domain" description="Ricin B lectin" evidence="2">
    <location>
        <begin position="100"/>
        <end position="173"/>
    </location>
</feature>
<feature type="compositionally biased region" description="Polar residues" evidence="1">
    <location>
        <begin position="761"/>
        <end position="776"/>
    </location>
</feature>
<dbReference type="Gene3D" id="2.80.10.50">
    <property type="match status" value="3"/>
</dbReference>
<dbReference type="InterPro" id="IPR000772">
    <property type="entry name" value="Ricin_B_lectin"/>
</dbReference>
<feature type="region of interest" description="Disordered" evidence="1">
    <location>
        <begin position="359"/>
        <end position="378"/>
    </location>
</feature>
<dbReference type="EMBL" id="KN833924">
    <property type="protein sequence ID" value="KIK14748.1"/>
    <property type="molecule type" value="Genomic_DNA"/>
</dbReference>
<feature type="region of interest" description="Disordered" evidence="1">
    <location>
        <begin position="758"/>
        <end position="780"/>
    </location>
</feature>